<dbReference type="EMBL" id="MN740415">
    <property type="protein sequence ID" value="QHU05457.1"/>
    <property type="molecule type" value="Genomic_DNA"/>
</dbReference>
<protein>
    <submittedName>
        <fullName evidence="1">Uncharacterized protein</fullName>
    </submittedName>
</protein>
<sequence length="355" mass="40488">MQCVGVKKDGVRCAVMVVGEAQHMRCKTHMTTLNKVGPNQIRRDELKYAHGRMVTTIYNRFTELFNRADVDPQEYARQIRIRDASVREEEIRYQLELHGLEETITQETEANNGANADIPFIERQNERRRIAREAAMDRWRRRNLGWQQRNQAMAAIHHQPAPAGGGQLAQLANDNQNVHTAVVVQKVKETVQKVLQIPVPPEYQTETLKTSGEIILECGLSKQAAWQMMAKYCHDDDIYDLGHGIYGRVLNSVWQYIKASPDSADLKKILKTEMQDNIGMCAQGNLSRLCNILSGYLDGINMDVKSKNVLLAERLAPLAQLANYHTRMEQARAIFEELQIPENDRAAWLEPLQDA</sequence>
<proteinExistence type="predicted"/>
<name>A0A6C0JLW0_9ZZZZ</name>
<dbReference type="AlphaFoldDB" id="A0A6C0JLW0"/>
<reference evidence="1" key="1">
    <citation type="journal article" date="2020" name="Nature">
        <title>Giant virus diversity and host interactions through global metagenomics.</title>
        <authorList>
            <person name="Schulz F."/>
            <person name="Roux S."/>
            <person name="Paez-Espino D."/>
            <person name="Jungbluth S."/>
            <person name="Walsh D.A."/>
            <person name="Denef V.J."/>
            <person name="McMahon K.D."/>
            <person name="Konstantinidis K.T."/>
            <person name="Eloe-Fadrosh E.A."/>
            <person name="Kyrpides N.C."/>
            <person name="Woyke T."/>
        </authorList>
    </citation>
    <scope>NUCLEOTIDE SEQUENCE</scope>
    <source>
        <strain evidence="1">GVMAG-M-3300027734-16</strain>
    </source>
</reference>
<accession>A0A6C0JLW0</accession>
<evidence type="ECO:0000313" key="1">
    <source>
        <dbReference type="EMBL" id="QHU05457.1"/>
    </source>
</evidence>
<organism evidence="1">
    <name type="scientific">viral metagenome</name>
    <dbReference type="NCBI Taxonomy" id="1070528"/>
    <lineage>
        <taxon>unclassified sequences</taxon>
        <taxon>metagenomes</taxon>
        <taxon>organismal metagenomes</taxon>
    </lineage>
</organism>